<organism evidence="2 3">
    <name type="scientific">Microcoleus asticus IPMA8</name>
    <dbReference type="NCBI Taxonomy" id="2563858"/>
    <lineage>
        <taxon>Bacteria</taxon>
        <taxon>Bacillati</taxon>
        <taxon>Cyanobacteriota</taxon>
        <taxon>Cyanophyceae</taxon>
        <taxon>Oscillatoriophycideae</taxon>
        <taxon>Oscillatoriales</taxon>
        <taxon>Microcoleaceae</taxon>
        <taxon>Microcoleus</taxon>
        <taxon>Microcoleus asticus</taxon>
    </lineage>
</organism>
<comment type="caution">
    <text evidence="2">The sequence shown here is derived from an EMBL/GenBank/DDBJ whole genome shotgun (WGS) entry which is preliminary data.</text>
</comment>
<evidence type="ECO:0000313" key="3">
    <source>
        <dbReference type="Proteomes" id="UP000702425"/>
    </source>
</evidence>
<evidence type="ECO:0008006" key="4">
    <source>
        <dbReference type="Google" id="ProtNLM"/>
    </source>
</evidence>
<sequence length="377" mass="42868">MAPPSPSPCPFSAPSMLKKPDCFVGRKDELKFIQSQMTGPQPTSINIVGPHKIGKSSLLWRFYQNCRNHRQYASSPYAVIYLSFQDGECQEENTFYQAVAQKLSEVPVIKAKPSLVTAFQAANWERSTFAKAIRLCEAEKILPVLCIDKFEALFQDSYREKFDEGFYDNLHSLINNSALMLVLASLETLDSYRTKYKLTSSFFNVGSVWSLEKFSEAEAQKLVQLPKGTIAGAIPALTETNQRLALEWGQGHPVLLQLAGKYLWEAQQHRKSVKWAKQNFQSQVRAVIQLQTRPKRPQKLGQWLRWLGWDVPIWAGNLTKRFGLKLDDIFTWLMGLSLIIVAIMCVARIVPENYFFDLLKNFLCGSLSPVLGKWCDG</sequence>
<feature type="transmembrane region" description="Helical" evidence="1">
    <location>
        <begin position="329"/>
        <end position="350"/>
    </location>
</feature>
<dbReference type="SUPFAM" id="SSF52540">
    <property type="entry name" value="P-loop containing nucleoside triphosphate hydrolases"/>
    <property type="match status" value="1"/>
</dbReference>
<keyword evidence="1" id="KW-0472">Membrane</keyword>
<gene>
    <name evidence="2" type="ORF">E5S67_04373</name>
</gene>
<dbReference type="EMBL" id="SRRZ01000091">
    <property type="protein sequence ID" value="NQE36608.1"/>
    <property type="molecule type" value="Genomic_DNA"/>
</dbReference>
<keyword evidence="1" id="KW-1133">Transmembrane helix</keyword>
<dbReference type="RefSeq" id="WP_172190485.1">
    <property type="nucleotide sequence ID" value="NZ_CAWPPK010000309.1"/>
</dbReference>
<reference evidence="2 3" key="1">
    <citation type="journal article" date="2020" name="Sci. Rep.">
        <title>A novel cyanobacterial geosmin producer, revising GeoA distribution and dispersion patterns in Bacteria.</title>
        <authorList>
            <person name="Churro C."/>
            <person name="Semedo-Aguiar A.P."/>
            <person name="Silva A.D."/>
            <person name="Pereira-Leal J.B."/>
            <person name="Leite R.B."/>
        </authorList>
    </citation>
    <scope>NUCLEOTIDE SEQUENCE [LARGE SCALE GENOMIC DNA]</scope>
    <source>
        <strain evidence="2 3">IPMA8</strain>
    </source>
</reference>
<evidence type="ECO:0000313" key="2">
    <source>
        <dbReference type="EMBL" id="NQE36608.1"/>
    </source>
</evidence>
<dbReference type="Pfam" id="PF14516">
    <property type="entry name" value="AAA_35"/>
    <property type="match status" value="1"/>
</dbReference>
<accession>A0ABX2D2A8</accession>
<protein>
    <recommendedName>
        <fullName evidence="4">ATP-binding protein</fullName>
    </recommendedName>
</protein>
<name>A0ABX2D2A8_9CYAN</name>
<keyword evidence="3" id="KW-1185">Reference proteome</keyword>
<dbReference type="InterPro" id="IPR027417">
    <property type="entry name" value="P-loop_NTPase"/>
</dbReference>
<evidence type="ECO:0000256" key="1">
    <source>
        <dbReference type="SAM" id="Phobius"/>
    </source>
</evidence>
<dbReference type="Proteomes" id="UP000702425">
    <property type="component" value="Unassembled WGS sequence"/>
</dbReference>
<dbReference type="Gene3D" id="3.40.50.300">
    <property type="entry name" value="P-loop containing nucleotide triphosphate hydrolases"/>
    <property type="match status" value="1"/>
</dbReference>
<proteinExistence type="predicted"/>
<keyword evidence="1" id="KW-0812">Transmembrane</keyword>